<evidence type="ECO:0000313" key="1">
    <source>
        <dbReference type="EMBL" id="MBM3274815.1"/>
    </source>
</evidence>
<dbReference type="EMBL" id="VGJX01000337">
    <property type="protein sequence ID" value="MBM3274815.1"/>
    <property type="molecule type" value="Genomic_DNA"/>
</dbReference>
<dbReference type="AlphaFoldDB" id="A0A937X5Z9"/>
<proteinExistence type="predicted"/>
<accession>A0A937X5Z9</accession>
<reference evidence="1 2" key="1">
    <citation type="submission" date="2019-03" db="EMBL/GenBank/DDBJ databases">
        <title>Lake Tanganyika Metagenome-Assembled Genomes (MAGs).</title>
        <authorList>
            <person name="Tran P."/>
        </authorList>
    </citation>
    <scope>NUCLEOTIDE SEQUENCE [LARGE SCALE GENOMIC DNA]</scope>
    <source>
        <strain evidence="1">K_DeepCast_65m_m2_236</strain>
    </source>
</reference>
<name>A0A937X5Z9_9BACT</name>
<organism evidence="1 2">
    <name type="scientific">Candidatus Tanganyikabacteria bacterium</name>
    <dbReference type="NCBI Taxonomy" id="2961651"/>
    <lineage>
        <taxon>Bacteria</taxon>
        <taxon>Bacillati</taxon>
        <taxon>Candidatus Sericytochromatia</taxon>
        <taxon>Candidatus Tanganyikabacteria</taxon>
    </lineage>
</organism>
<sequence>MTSSALDRAPGLAASGFGTGQMQTRVLYEILAVSNPYLPDHGEELAQSTSAR</sequence>
<protein>
    <submittedName>
        <fullName evidence="1">Uncharacterized protein</fullName>
    </submittedName>
</protein>
<comment type="caution">
    <text evidence="1">The sequence shown here is derived from an EMBL/GenBank/DDBJ whole genome shotgun (WGS) entry which is preliminary data.</text>
</comment>
<gene>
    <name evidence="1" type="ORF">FJZ00_06660</name>
</gene>
<evidence type="ECO:0000313" key="2">
    <source>
        <dbReference type="Proteomes" id="UP000703893"/>
    </source>
</evidence>
<dbReference type="Proteomes" id="UP000703893">
    <property type="component" value="Unassembled WGS sequence"/>
</dbReference>